<accession>A0A6L2LSA7</accession>
<feature type="compositionally biased region" description="Low complexity" evidence="1">
    <location>
        <begin position="13"/>
        <end position="29"/>
    </location>
</feature>
<organism evidence="2">
    <name type="scientific">Tanacetum cinerariifolium</name>
    <name type="common">Dalmatian daisy</name>
    <name type="synonym">Chrysanthemum cinerariifolium</name>
    <dbReference type="NCBI Taxonomy" id="118510"/>
    <lineage>
        <taxon>Eukaryota</taxon>
        <taxon>Viridiplantae</taxon>
        <taxon>Streptophyta</taxon>
        <taxon>Embryophyta</taxon>
        <taxon>Tracheophyta</taxon>
        <taxon>Spermatophyta</taxon>
        <taxon>Magnoliopsida</taxon>
        <taxon>eudicotyledons</taxon>
        <taxon>Gunneridae</taxon>
        <taxon>Pentapetalae</taxon>
        <taxon>asterids</taxon>
        <taxon>campanulids</taxon>
        <taxon>Asterales</taxon>
        <taxon>Asteraceae</taxon>
        <taxon>Asteroideae</taxon>
        <taxon>Anthemideae</taxon>
        <taxon>Anthemidinae</taxon>
        <taxon>Tanacetum</taxon>
    </lineage>
</organism>
<feature type="region of interest" description="Disordered" evidence="1">
    <location>
        <begin position="97"/>
        <end position="164"/>
    </location>
</feature>
<feature type="compositionally biased region" description="Polar residues" evidence="1">
    <location>
        <begin position="107"/>
        <end position="129"/>
    </location>
</feature>
<comment type="caution">
    <text evidence="2">The sequence shown here is derived from an EMBL/GenBank/DDBJ whole genome shotgun (WGS) entry which is preliminary data.</text>
</comment>
<protein>
    <submittedName>
        <fullName evidence="2">Uncharacterized protein</fullName>
    </submittedName>
</protein>
<evidence type="ECO:0000313" key="2">
    <source>
        <dbReference type="EMBL" id="GEU63164.1"/>
    </source>
</evidence>
<feature type="region of interest" description="Disordered" evidence="1">
    <location>
        <begin position="1"/>
        <end position="82"/>
    </location>
</feature>
<feature type="compositionally biased region" description="Basic and acidic residues" evidence="1">
    <location>
        <begin position="138"/>
        <end position="151"/>
    </location>
</feature>
<dbReference type="EMBL" id="BKCJ010004800">
    <property type="protein sequence ID" value="GEU63164.1"/>
    <property type="molecule type" value="Genomic_DNA"/>
</dbReference>
<name>A0A6L2LSA7_TANCI</name>
<reference evidence="2" key="1">
    <citation type="journal article" date="2019" name="Sci. Rep.">
        <title>Draft genome of Tanacetum cinerariifolium, the natural source of mosquito coil.</title>
        <authorList>
            <person name="Yamashiro T."/>
            <person name="Shiraishi A."/>
            <person name="Satake H."/>
            <person name="Nakayama K."/>
        </authorList>
    </citation>
    <scope>NUCLEOTIDE SEQUENCE</scope>
</reference>
<feature type="compositionally biased region" description="Basic residues" evidence="1">
    <location>
        <begin position="47"/>
        <end position="61"/>
    </location>
</feature>
<gene>
    <name evidence="2" type="ORF">Tci_035142</name>
</gene>
<sequence>MYGHYEYGSQHTVGGSSSQPNVGGSSSQPNSPVKEIEEIQVPVMQKKPNRRRQTAPKKKPNKEKTEDQHHVPWTPEEETALCKDWNSEEVPLFMQAREEKKNKRYKSSGSSSFNMKESGEGSINLNTSVGDEEDEVEEVLRPRPMDRDQAKRKMKAGSAGSSASSFDVEALAKMMASEYVMASDSYNIQKNQEMSSYCK</sequence>
<evidence type="ECO:0000256" key="1">
    <source>
        <dbReference type="SAM" id="MobiDB-lite"/>
    </source>
</evidence>
<proteinExistence type="predicted"/>
<dbReference type="AlphaFoldDB" id="A0A6L2LSA7"/>